<dbReference type="Pfam" id="PF13499">
    <property type="entry name" value="EF-hand_7"/>
    <property type="match status" value="1"/>
</dbReference>
<proteinExistence type="predicted"/>
<protein>
    <submittedName>
        <fullName evidence="3">Parvalbumin alpha (Parvalbumin III) (Parvalbumin pI 5.0) (Parvalbumin-3)</fullName>
    </submittedName>
</protein>
<keyword evidence="1" id="KW-0106">Calcium</keyword>
<dbReference type="SMART" id="SM00054">
    <property type="entry name" value="EFh"/>
    <property type="match status" value="2"/>
</dbReference>
<dbReference type="SUPFAM" id="SSF47473">
    <property type="entry name" value="EF-hand"/>
    <property type="match status" value="1"/>
</dbReference>
<dbReference type="EMBL" id="CAXAMM010010646">
    <property type="protein sequence ID" value="CAK9023821.1"/>
    <property type="molecule type" value="Genomic_DNA"/>
</dbReference>
<dbReference type="InterPro" id="IPR002048">
    <property type="entry name" value="EF_hand_dom"/>
</dbReference>
<evidence type="ECO:0000313" key="4">
    <source>
        <dbReference type="Proteomes" id="UP001642464"/>
    </source>
</evidence>
<dbReference type="Proteomes" id="UP001642464">
    <property type="component" value="Unassembled WGS sequence"/>
</dbReference>
<dbReference type="CDD" id="cd00051">
    <property type="entry name" value="EFh"/>
    <property type="match status" value="1"/>
</dbReference>
<dbReference type="Gene3D" id="1.10.238.10">
    <property type="entry name" value="EF-hand"/>
    <property type="match status" value="1"/>
</dbReference>
<reference evidence="3 4" key="1">
    <citation type="submission" date="2024-02" db="EMBL/GenBank/DDBJ databases">
        <authorList>
            <person name="Chen Y."/>
            <person name="Shah S."/>
            <person name="Dougan E. K."/>
            <person name="Thang M."/>
            <person name="Chan C."/>
        </authorList>
    </citation>
    <scope>NUCLEOTIDE SEQUENCE [LARGE SCALE GENOMIC DNA]</scope>
</reference>
<organism evidence="3 4">
    <name type="scientific">Durusdinium trenchii</name>
    <dbReference type="NCBI Taxonomy" id="1381693"/>
    <lineage>
        <taxon>Eukaryota</taxon>
        <taxon>Sar</taxon>
        <taxon>Alveolata</taxon>
        <taxon>Dinophyceae</taxon>
        <taxon>Suessiales</taxon>
        <taxon>Symbiodiniaceae</taxon>
        <taxon>Durusdinium</taxon>
    </lineage>
</organism>
<feature type="domain" description="EF-hand" evidence="2">
    <location>
        <begin position="1"/>
        <end position="35"/>
    </location>
</feature>
<dbReference type="PROSITE" id="PS50222">
    <property type="entry name" value="EF_HAND_2"/>
    <property type="match status" value="2"/>
</dbReference>
<dbReference type="InterPro" id="IPR011992">
    <property type="entry name" value="EF-hand-dom_pair"/>
</dbReference>
<dbReference type="InterPro" id="IPR018247">
    <property type="entry name" value="EF_Hand_1_Ca_BS"/>
</dbReference>
<accession>A0ABP0KAJ5</accession>
<dbReference type="PROSITE" id="PS00018">
    <property type="entry name" value="EF_HAND_1"/>
    <property type="match status" value="2"/>
</dbReference>
<evidence type="ECO:0000259" key="2">
    <source>
        <dbReference type="PROSITE" id="PS50222"/>
    </source>
</evidence>
<evidence type="ECO:0000256" key="1">
    <source>
        <dbReference type="ARBA" id="ARBA00022837"/>
    </source>
</evidence>
<evidence type="ECO:0000313" key="3">
    <source>
        <dbReference type="EMBL" id="CAK9023821.1"/>
    </source>
</evidence>
<feature type="domain" description="EF-hand" evidence="2">
    <location>
        <begin position="36"/>
        <end position="71"/>
    </location>
</feature>
<gene>
    <name evidence="3" type="ORF">SCF082_LOCUS16354</name>
</gene>
<sequence>MQLKFQAAFKQIDTNKSGFIECNELEAVLKTLGVTLTPEQVRCVFKAADLNGDDKLDMEEYEKLVRKAMPGTVK</sequence>
<comment type="caution">
    <text evidence="3">The sequence shown here is derived from an EMBL/GenBank/DDBJ whole genome shotgun (WGS) entry which is preliminary data.</text>
</comment>
<keyword evidence="4" id="KW-1185">Reference proteome</keyword>
<name>A0ABP0KAJ5_9DINO</name>